<dbReference type="InterPro" id="IPR036388">
    <property type="entry name" value="WH-like_DNA-bd_sf"/>
</dbReference>
<proteinExistence type="predicted"/>
<dbReference type="SMART" id="SM00895">
    <property type="entry name" value="FCD"/>
    <property type="match status" value="1"/>
</dbReference>
<dbReference type="Proteomes" id="UP001501414">
    <property type="component" value="Unassembled WGS sequence"/>
</dbReference>
<evidence type="ECO:0000313" key="5">
    <source>
        <dbReference type="EMBL" id="GAA1389715.1"/>
    </source>
</evidence>
<protein>
    <submittedName>
        <fullName evidence="5">FCD domain-containing protein</fullName>
    </submittedName>
</protein>
<name>A0ABP4IKA7_9PSEU</name>
<dbReference type="Gene3D" id="1.10.10.10">
    <property type="entry name" value="Winged helix-like DNA-binding domain superfamily/Winged helix DNA-binding domain"/>
    <property type="match status" value="1"/>
</dbReference>
<organism evidence="5 6">
    <name type="scientific">Pseudonocardia kongjuensis</name>
    <dbReference type="NCBI Taxonomy" id="102227"/>
    <lineage>
        <taxon>Bacteria</taxon>
        <taxon>Bacillati</taxon>
        <taxon>Actinomycetota</taxon>
        <taxon>Actinomycetes</taxon>
        <taxon>Pseudonocardiales</taxon>
        <taxon>Pseudonocardiaceae</taxon>
        <taxon>Pseudonocardia</taxon>
    </lineage>
</organism>
<dbReference type="SMART" id="SM00345">
    <property type="entry name" value="HTH_GNTR"/>
    <property type="match status" value="1"/>
</dbReference>
<dbReference type="Pfam" id="PF07729">
    <property type="entry name" value="FCD"/>
    <property type="match status" value="1"/>
</dbReference>
<evidence type="ECO:0000256" key="1">
    <source>
        <dbReference type="ARBA" id="ARBA00023015"/>
    </source>
</evidence>
<dbReference type="EMBL" id="BAAAJK010000010">
    <property type="protein sequence ID" value="GAA1389715.1"/>
    <property type="molecule type" value="Genomic_DNA"/>
</dbReference>
<dbReference type="InterPro" id="IPR011711">
    <property type="entry name" value="GntR_C"/>
</dbReference>
<keyword evidence="3" id="KW-0804">Transcription</keyword>
<dbReference type="Gene3D" id="1.20.120.530">
    <property type="entry name" value="GntR ligand-binding domain-like"/>
    <property type="match status" value="1"/>
</dbReference>
<dbReference type="RefSeq" id="WP_344022544.1">
    <property type="nucleotide sequence ID" value="NZ_BAAAJK010000010.1"/>
</dbReference>
<sequence length="244" mass="25797">MNDGREIGAGLHADVVDRLGARVAGGGIPPGTVLRADELGERYGVSRTVVREAVRVLESMGLVQSRRRVGTTVAPREHWNVLDPRVIRWRLDGAERAGQLRSLSELRHGIEPVAALLAATRATPEQCGELVGAVMDMTVHGRSGDLAAYLGADVRFHRTLLAASGNEMLAALGDTVAEVLAGRTRHHLMPDRPEPAAIRLHGDVADAVRCGDGAAAETAMRAILTEAASAMRTDGMDSGAAPDQ</sequence>
<dbReference type="PANTHER" id="PTHR43537:SF44">
    <property type="entry name" value="GNTR FAMILY REGULATORY PROTEIN"/>
    <property type="match status" value="1"/>
</dbReference>
<dbReference type="InterPro" id="IPR036390">
    <property type="entry name" value="WH_DNA-bd_sf"/>
</dbReference>
<evidence type="ECO:0000313" key="6">
    <source>
        <dbReference type="Proteomes" id="UP001501414"/>
    </source>
</evidence>
<keyword evidence="6" id="KW-1185">Reference proteome</keyword>
<dbReference type="PROSITE" id="PS50949">
    <property type="entry name" value="HTH_GNTR"/>
    <property type="match status" value="1"/>
</dbReference>
<gene>
    <name evidence="5" type="ORF">GCM10009613_29160</name>
</gene>
<dbReference type="SUPFAM" id="SSF46785">
    <property type="entry name" value="Winged helix' DNA-binding domain"/>
    <property type="match status" value="1"/>
</dbReference>
<dbReference type="CDD" id="cd07377">
    <property type="entry name" value="WHTH_GntR"/>
    <property type="match status" value="1"/>
</dbReference>
<dbReference type="PANTHER" id="PTHR43537">
    <property type="entry name" value="TRANSCRIPTIONAL REGULATOR, GNTR FAMILY"/>
    <property type="match status" value="1"/>
</dbReference>
<keyword evidence="1" id="KW-0805">Transcription regulation</keyword>
<keyword evidence="2" id="KW-0238">DNA-binding</keyword>
<evidence type="ECO:0000256" key="3">
    <source>
        <dbReference type="ARBA" id="ARBA00023163"/>
    </source>
</evidence>
<evidence type="ECO:0000259" key="4">
    <source>
        <dbReference type="PROSITE" id="PS50949"/>
    </source>
</evidence>
<evidence type="ECO:0000256" key="2">
    <source>
        <dbReference type="ARBA" id="ARBA00023125"/>
    </source>
</evidence>
<dbReference type="InterPro" id="IPR008920">
    <property type="entry name" value="TF_FadR/GntR_C"/>
</dbReference>
<feature type="domain" description="HTH gntR-type" evidence="4">
    <location>
        <begin position="9"/>
        <end position="76"/>
    </location>
</feature>
<dbReference type="Pfam" id="PF00392">
    <property type="entry name" value="GntR"/>
    <property type="match status" value="1"/>
</dbReference>
<dbReference type="InterPro" id="IPR000524">
    <property type="entry name" value="Tscrpt_reg_HTH_GntR"/>
</dbReference>
<comment type="caution">
    <text evidence="5">The sequence shown here is derived from an EMBL/GenBank/DDBJ whole genome shotgun (WGS) entry which is preliminary data.</text>
</comment>
<dbReference type="SUPFAM" id="SSF48008">
    <property type="entry name" value="GntR ligand-binding domain-like"/>
    <property type="match status" value="1"/>
</dbReference>
<dbReference type="PRINTS" id="PR00035">
    <property type="entry name" value="HTHGNTR"/>
</dbReference>
<accession>A0ABP4IKA7</accession>
<reference evidence="6" key="1">
    <citation type="journal article" date="2019" name="Int. J. Syst. Evol. Microbiol.">
        <title>The Global Catalogue of Microorganisms (GCM) 10K type strain sequencing project: providing services to taxonomists for standard genome sequencing and annotation.</title>
        <authorList>
            <consortium name="The Broad Institute Genomics Platform"/>
            <consortium name="The Broad Institute Genome Sequencing Center for Infectious Disease"/>
            <person name="Wu L."/>
            <person name="Ma J."/>
        </authorList>
    </citation>
    <scope>NUCLEOTIDE SEQUENCE [LARGE SCALE GENOMIC DNA]</scope>
    <source>
        <strain evidence="6">JCM 11896</strain>
    </source>
</reference>